<protein>
    <recommendedName>
        <fullName evidence="4">Epoxide hydrolase N-terminal domain-containing protein</fullName>
    </recommendedName>
</protein>
<keyword evidence="3" id="KW-0378">Hydrolase</keyword>
<evidence type="ECO:0000256" key="1">
    <source>
        <dbReference type="ARBA" id="ARBA00010088"/>
    </source>
</evidence>
<dbReference type="PRINTS" id="PR00412">
    <property type="entry name" value="EPOXHYDRLASE"/>
</dbReference>
<sequence length="381" mass="42918">MAAETPFKVSIPEAKLEILKKKLDLIQLPNEIEGAGWEYGAPLSDIQRLTKYWKDEYLAKWRDHEAKLNEDMPQFTKDINVEGFSALKIHYVHQKSAVKGAIPLLFVHGWPGSFIEVRKVLPLLVQGSADHPSFHVVAPSLPNFGFSEGPKTKGFELTQYAEVCHKLMISLGYDEYVTQGGDWGMLTTRKITQLYGGKHCKAYHTNTPTGNPPHPIRRPLLLLQHLLFNYSPKEQAGLDRTQKFWKEQTGFFAQQTTMPQTLGYGLADSPVGLLAWIYEKLVGWSDDYKWTDEEVLTWISIHWFAEAGPAASIRIYYEVIKATPDIFTTPVAISVPEGISAFPKDNVVLPRRQPEALVSDLRKMFGKGSPAFGLIVSKTGF</sequence>
<comment type="similarity">
    <text evidence="1">Belongs to the peptidase S33 family.</text>
</comment>
<evidence type="ECO:0000313" key="5">
    <source>
        <dbReference type="EMBL" id="KAF5309330.1"/>
    </source>
</evidence>
<reference evidence="5 6" key="1">
    <citation type="journal article" date="2020" name="ISME J.">
        <title>Uncovering the hidden diversity of litter-decomposition mechanisms in mushroom-forming fungi.</title>
        <authorList>
            <person name="Floudas D."/>
            <person name="Bentzer J."/>
            <person name="Ahren D."/>
            <person name="Johansson T."/>
            <person name="Persson P."/>
            <person name="Tunlid A."/>
        </authorList>
    </citation>
    <scope>NUCLEOTIDE SEQUENCE [LARGE SCALE GENOMIC DNA]</scope>
    <source>
        <strain evidence="5 6">CBS 175.51</strain>
    </source>
</reference>
<accession>A0A8H5AR36</accession>
<dbReference type="InterPro" id="IPR029058">
    <property type="entry name" value="AB_hydrolase_fold"/>
</dbReference>
<dbReference type="PANTHER" id="PTHR21661">
    <property type="entry name" value="EPOXIDE HYDROLASE 1-RELATED"/>
    <property type="match status" value="1"/>
</dbReference>
<dbReference type="PIRSF" id="PIRSF001112">
    <property type="entry name" value="Epoxide_hydrolase"/>
    <property type="match status" value="1"/>
</dbReference>
<evidence type="ECO:0000313" key="6">
    <source>
        <dbReference type="Proteomes" id="UP000541558"/>
    </source>
</evidence>
<dbReference type="AlphaFoldDB" id="A0A8H5AR36"/>
<dbReference type="InterPro" id="IPR010497">
    <property type="entry name" value="Epoxide_hydro_N"/>
</dbReference>
<evidence type="ECO:0000256" key="2">
    <source>
        <dbReference type="ARBA" id="ARBA00022797"/>
    </source>
</evidence>
<comment type="caution">
    <text evidence="5">The sequence shown here is derived from an EMBL/GenBank/DDBJ whole genome shotgun (WGS) entry which is preliminary data.</text>
</comment>
<dbReference type="InterPro" id="IPR016292">
    <property type="entry name" value="Epoxide_hydrolase"/>
</dbReference>
<dbReference type="Pfam" id="PF06441">
    <property type="entry name" value="EHN"/>
    <property type="match status" value="1"/>
</dbReference>
<dbReference type="InterPro" id="IPR000639">
    <property type="entry name" value="Epox_hydrolase-like"/>
</dbReference>
<feature type="domain" description="Epoxide hydrolase N-terminal" evidence="4">
    <location>
        <begin position="5"/>
        <end position="117"/>
    </location>
</feature>
<proteinExistence type="inferred from homology"/>
<evidence type="ECO:0000256" key="3">
    <source>
        <dbReference type="ARBA" id="ARBA00022801"/>
    </source>
</evidence>
<dbReference type="OrthoDB" id="7130006at2759"/>
<dbReference type="Gene3D" id="3.40.50.1820">
    <property type="entry name" value="alpha/beta hydrolase"/>
    <property type="match status" value="1"/>
</dbReference>
<dbReference type="GO" id="GO:0097176">
    <property type="term" value="P:epoxide metabolic process"/>
    <property type="evidence" value="ECO:0007669"/>
    <property type="project" value="TreeGrafter"/>
</dbReference>
<keyword evidence="2" id="KW-0058">Aromatic hydrocarbons catabolism</keyword>
<dbReference type="Proteomes" id="UP000541558">
    <property type="component" value="Unassembled WGS sequence"/>
</dbReference>
<organism evidence="5 6">
    <name type="scientific">Ephemerocybe angulata</name>
    <dbReference type="NCBI Taxonomy" id="980116"/>
    <lineage>
        <taxon>Eukaryota</taxon>
        <taxon>Fungi</taxon>
        <taxon>Dikarya</taxon>
        <taxon>Basidiomycota</taxon>
        <taxon>Agaricomycotina</taxon>
        <taxon>Agaricomycetes</taxon>
        <taxon>Agaricomycetidae</taxon>
        <taxon>Agaricales</taxon>
        <taxon>Agaricineae</taxon>
        <taxon>Psathyrellaceae</taxon>
        <taxon>Ephemerocybe</taxon>
    </lineage>
</organism>
<dbReference type="EMBL" id="JAACJK010000236">
    <property type="protein sequence ID" value="KAF5309330.1"/>
    <property type="molecule type" value="Genomic_DNA"/>
</dbReference>
<dbReference type="GO" id="GO:0004301">
    <property type="term" value="F:epoxide hydrolase activity"/>
    <property type="evidence" value="ECO:0007669"/>
    <property type="project" value="TreeGrafter"/>
</dbReference>
<evidence type="ECO:0000259" key="4">
    <source>
        <dbReference type="Pfam" id="PF06441"/>
    </source>
</evidence>
<dbReference type="SUPFAM" id="SSF53474">
    <property type="entry name" value="alpha/beta-Hydrolases"/>
    <property type="match status" value="1"/>
</dbReference>
<keyword evidence="6" id="KW-1185">Reference proteome</keyword>
<dbReference type="PANTHER" id="PTHR21661:SF35">
    <property type="entry name" value="EPOXIDE HYDROLASE"/>
    <property type="match status" value="1"/>
</dbReference>
<gene>
    <name evidence="5" type="ORF">D9611_014020</name>
</gene>
<name>A0A8H5AR36_9AGAR</name>